<dbReference type="EMBL" id="AVOT02015524">
    <property type="protein sequence ID" value="MBW0499901.1"/>
    <property type="molecule type" value="Genomic_DNA"/>
</dbReference>
<dbReference type="Proteomes" id="UP000765509">
    <property type="component" value="Unassembled WGS sequence"/>
</dbReference>
<keyword evidence="3" id="KW-0325">Glycoprotein</keyword>
<keyword evidence="7" id="KW-0119">Carbohydrate metabolism</keyword>
<dbReference type="Pfam" id="PF01522">
    <property type="entry name" value="Polysacc_deac_1"/>
    <property type="match status" value="1"/>
</dbReference>
<keyword evidence="8" id="KW-0449">Lipoprotein</keyword>
<dbReference type="GO" id="GO:0046872">
    <property type="term" value="F:metal ion binding"/>
    <property type="evidence" value="ECO:0007669"/>
    <property type="project" value="UniProtKB-KW"/>
</dbReference>
<keyword evidence="4" id="KW-0479">Metal-binding</keyword>
<protein>
    <recommendedName>
        <fullName evidence="10">NodB homology domain-containing protein</fullName>
    </recommendedName>
</protein>
<comment type="subcellular location">
    <subcellularLocation>
        <location evidence="2">Cell membrane</location>
        <topology evidence="2">Lipid-anchor</topology>
        <topology evidence="2">GPI-anchor</topology>
    </subcellularLocation>
</comment>
<keyword evidence="3" id="KW-0336">GPI-anchor</keyword>
<dbReference type="PROSITE" id="PS51677">
    <property type="entry name" value="NODB"/>
    <property type="match status" value="1"/>
</dbReference>
<evidence type="ECO:0000256" key="6">
    <source>
        <dbReference type="ARBA" id="ARBA00022801"/>
    </source>
</evidence>
<proteinExistence type="predicted"/>
<dbReference type="SUPFAM" id="SSF88713">
    <property type="entry name" value="Glycoside hydrolase/deacetylase"/>
    <property type="match status" value="1"/>
</dbReference>
<evidence type="ECO:0000256" key="7">
    <source>
        <dbReference type="ARBA" id="ARBA00023277"/>
    </source>
</evidence>
<evidence type="ECO:0000256" key="9">
    <source>
        <dbReference type="SAM" id="SignalP"/>
    </source>
</evidence>
<dbReference type="GO" id="GO:0016810">
    <property type="term" value="F:hydrolase activity, acting on carbon-nitrogen (but not peptide) bonds"/>
    <property type="evidence" value="ECO:0007669"/>
    <property type="project" value="InterPro"/>
</dbReference>
<dbReference type="AlphaFoldDB" id="A0A9Q3HCP2"/>
<dbReference type="GO" id="GO:0098552">
    <property type="term" value="C:side of membrane"/>
    <property type="evidence" value="ECO:0007669"/>
    <property type="project" value="UniProtKB-KW"/>
</dbReference>
<dbReference type="PANTHER" id="PTHR46471">
    <property type="entry name" value="CHITIN DEACETYLASE"/>
    <property type="match status" value="1"/>
</dbReference>
<evidence type="ECO:0000256" key="5">
    <source>
        <dbReference type="ARBA" id="ARBA00022729"/>
    </source>
</evidence>
<comment type="cofactor">
    <cofactor evidence="1">
        <name>Co(2+)</name>
        <dbReference type="ChEBI" id="CHEBI:48828"/>
    </cofactor>
</comment>
<keyword evidence="5 9" id="KW-0732">Signal</keyword>
<feature type="domain" description="NodB homology" evidence="10">
    <location>
        <begin position="41"/>
        <end position="222"/>
    </location>
</feature>
<feature type="chain" id="PRO_5040181355" description="NodB homology domain-containing protein" evidence="9">
    <location>
        <begin position="19"/>
        <end position="253"/>
    </location>
</feature>
<gene>
    <name evidence="11" type="ORF">O181_039616</name>
</gene>
<evidence type="ECO:0000313" key="11">
    <source>
        <dbReference type="EMBL" id="MBW0499901.1"/>
    </source>
</evidence>
<dbReference type="InterPro" id="IPR002509">
    <property type="entry name" value="NODB_dom"/>
</dbReference>
<dbReference type="PANTHER" id="PTHR46471:SF2">
    <property type="entry name" value="CHITIN DEACETYLASE-RELATED"/>
    <property type="match status" value="1"/>
</dbReference>
<keyword evidence="3" id="KW-0472">Membrane</keyword>
<evidence type="ECO:0000259" key="10">
    <source>
        <dbReference type="PROSITE" id="PS51677"/>
    </source>
</evidence>
<feature type="signal peptide" evidence="9">
    <location>
        <begin position="1"/>
        <end position="18"/>
    </location>
</feature>
<organism evidence="11 12">
    <name type="scientific">Austropuccinia psidii MF-1</name>
    <dbReference type="NCBI Taxonomy" id="1389203"/>
    <lineage>
        <taxon>Eukaryota</taxon>
        <taxon>Fungi</taxon>
        <taxon>Dikarya</taxon>
        <taxon>Basidiomycota</taxon>
        <taxon>Pucciniomycotina</taxon>
        <taxon>Pucciniomycetes</taxon>
        <taxon>Pucciniales</taxon>
        <taxon>Sphaerophragmiaceae</taxon>
        <taxon>Austropuccinia</taxon>
    </lineage>
</organism>
<keyword evidence="12" id="KW-1185">Reference proteome</keyword>
<dbReference type="InterPro" id="IPR011330">
    <property type="entry name" value="Glyco_hydro/deAcase_b/a-brl"/>
</dbReference>
<keyword evidence="6" id="KW-0378">Hydrolase</keyword>
<accession>A0A9Q3HCP2</accession>
<dbReference type="GO" id="GO:0005886">
    <property type="term" value="C:plasma membrane"/>
    <property type="evidence" value="ECO:0007669"/>
    <property type="project" value="UniProtKB-SubCell"/>
</dbReference>
<evidence type="ECO:0000256" key="2">
    <source>
        <dbReference type="ARBA" id="ARBA00004609"/>
    </source>
</evidence>
<evidence type="ECO:0000256" key="1">
    <source>
        <dbReference type="ARBA" id="ARBA00001941"/>
    </source>
</evidence>
<dbReference type="GO" id="GO:0005975">
    <property type="term" value="P:carbohydrate metabolic process"/>
    <property type="evidence" value="ECO:0007669"/>
    <property type="project" value="InterPro"/>
</dbReference>
<evidence type="ECO:0000256" key="4">
    <source>
        <dbReference type="ARBA" id="ARBA00022723"/>
    </source>
</evidence>
<reference evidence="11" key="1">
    <citation type="submission" date="2021-03" db="EMBL/GenBank/DDBJ databases">
        <title>Draft genome sequence of rust myrtle Austropuccinia psidii MF-1, a brazilian biotype.</title>
        <authorList>
            <person name="Quecine M.C."/>
            <person name="Pachon D.M.R."/>
            <person name="Bonatelli M.L."/>
            <person name="Correr F.H."/>
            <person name="Franceschini L.M."/>
            <person name="Leite T.F."/>
            <person name="Margarido G.R.A."/>
            <person name="Almeida C.A."/>
            <person name="Ferrarezi J.A."/>
            <person name="Labate C.A."/>
        </authorList>
    </citation>
    <scope>NUCLEOTIDE SEQUENCE</scope>
    <source>
        <strain evidence="11">MF-1</strain>
    </source>
</reference>
<name>A0A9Q3HCP2_9BASI</name>
<sequence length="253" mass="28635">MFHFPIWSLLLVLEFTLAEPTRHLLPRQNKIPIYSKCQISKSVALTFDDGTTPFSSQLNKILSNNNVTASFFVNGNNWQCIYDNADALKERFKKGHLIGNHGWSHAHMTSLTGAALRAEVERVENALVKILGIKPLYFRPPYGEYNQELLNLLSEKGYKGLILWSQDSGDTVSQSPPPGDIIERYKSFGEKDIILNHEKQVTVEEVTPKVIPILRNKGLSFQTVAQCLNLGQHSEWHRTVSSPGTRDNTWTCN</sequence>
<dbReference type="OrthoDB" id="2125469at2759"/>
<evidence type="ECO:0000256" key="8">
    <source>
        <dbReference type="ARBA" id="ARBA00023288"/>
    </source>
</evidence>
<comment type="caution">
    <text evidence="11">The sequence shown here is derived from an EMBL/GenBank/DDBJ whole genome shotgun (WGS) entry which is preliminary data.</text>
</comment>
<evidence type="ECO:0000256" key="3">
    <source>
        <dbReference type="ARBA" id="ARBA00022622"/>
    </source>
</evidence>
<dbReference type="Gene3D" id="3.20.20.370">
    <property type="entry name" value="Glycoside hydrolase/deacetylase"/>
    <property type="match status" value="1"/>
</dbReference>
<evidence type="ECO:0000313" key="12">
    <source>
        <dbReference type="Proteomes" id="UP000765509"/>
    </source>
</evidence>